<evidence type="ECO:0000313" key="8">
    <source>
        <dbReference type="EMBL" id="BAU54257.1"/>
    </source>
</evidence>
<feature type="signal peptide" evidence="6">
    <location>
        <begin position="1"/>
        <end position="27"/>
    </location>
</feature>
<dbReference type="InterPro" id="IPR000064">
    <property type="entry name" value="NLP_P60_dom"/>
</dbReference>
<gene>
    <name evidence="8" type="primary">mepS_1</name>
    <name evidence="8" type="ORF">MgSA37_02431</name>
</gene>
<keyword evidence="8" id="KW-0121">Carboxypeptidase</keyword>
<feature type="chain" id="PRO_5007071438" evidence="6">
    <location>
        <begin position="28"/>
        <end position="196"/>
    </location>
</feature>
<dbReference type="EC" id="3.4.-.-" evidence="8"/>
<dbReference type="GO" id="GO:0008234">
    <property type="term" value="F:cysteine-type peptidase activity"/>
    <property type="evidence" value="ECO:0007669"/>
    <property type="project" value="UniProtKB-KW"/>
</dbReference>
<evidence type="ECO:0000259" key="7">
    <source>
        <dbReference type="PROSITE" id="PS51935"/>
    </source>
</evidence>
<dbReference type="GO" id="GO:0004180">
    <property type="term" value="F:carboxypeptidase activity"/>
    <property type="evidence" value="ECO:0007669"/>
    <property type="project" value="UniProtKB-KW"/>
</dbReference>
<dbReference type="InterPro" id="IPR052062">
    <property type="entry name" value="Murein_DD/LD_carboxypeptidase"/>
</dbReference>
<feature type="domain" description="NlpC/P60" evidence="7">
    <location>
        <begin position="64"/>
        <end position="186"/>
    </location>
</feature>
<sequence length="196" mass="22122">MFSRIFRRMKKTLYLFCILLAFTAVLTSCHSRRAAMRGEPGEVVKPQLSVAEKYSAIMGVEKSDIQNGRLYEFIDDWMGTPYHFGGQDKSGVDCSGLAQLLESQVFGVEIPRSTGEQINVIKRKYEEELVEGDLIFFDYDGKKFSHVGVYLQNGYFVHASSTKGVTITRLHDPYTYKYFSRCGSVIAQDPNSAPGK</sequence>
<organism evidence="8 9">
    <name type="scientific">Mucilaginibacter gotjawali</name>
    <dbReference type="NCBI Taxonomy" id="1550579"/>
    <lineage>
        <taxon>Bacteria</taxon>
        <taxon>Pseudomonadati</taxon>
        <taxon>Bacteroidota</taxon>
        <taxon>Sphingobacteriia</taxon>
        <taxon>Sphingobacteriales</taxon>
        <taxon>Sphingobacteriaceae</taxon>
        <taxon>Mucilaginibacter</taxon>
    </lineage>
</organism>
<keyword evidence="4 8" id="KW-0378">Hydrolase</keyword>
<evidence type="ECO:0000313" key="9">
    <source>
        <dbReference type="Proteomes" id="UP000218263"/>
    </source>
</evidence>
<evidence type="ECO:0000256" key="1">
    <source>
        <dbReference type="ARBA" id="ARBA00007074"/>
    </source>
</evidence>
<dbReference type="InterPro" id="IPR038765">
    <property type="entry name" value="Papain-like_cys_pep_sf"/>
</dbReference>
<dbReference type="PANTHER" id="PTHR47360">
    <property type="entry name" value="MUREIN DD-ENDOPEPTIDASE MEPS/MUREIN LD-CARBOXYPEPTIDASE"/>
    <property type="match status" value="1"/>
</dbReference>
<dbReference type="Pfam" id="PF00877">
    <property type="entry name" value="NLPC_P60"/>
    <property type="match status" value="1"/>
</dbReference>
<proteinExistence type="inferred from homology"/>
<dbReference type="PROSITE" id="PS51935">
    <property type="entry name" value="NLPC_P60"/>
    <property type="match status" value="1"/>
</dbReference>
<dbReference type="Gene3D" id="3.90.1720.10">
    <property type="entry name" value="endopeptidase domain like (from Nostoc punctiforme)"/>
    <property type="match status" value="1"/>
</dbReference>
<protein>
    <submittedName>
        <fullName evidence="8">Murein DD-endopeptidase MepS/Murein LD-carboxypeptidase</fullName>
        <ecNumber evidence="8">3.4.-.-</ecNumber>
    </submittedName>
</protein>
<dbReference type="SUPFAM" id="SSF54001">
    <property type="entry name" value="Cysteine proteinases"/>
    <property type="match status" value="1"/>
</dbReference>
<evidence type="ECO:0000256" key="4">
    <source>
        <dbReference type="ARBA" id="ARBA00022801"/>
    </source>
</evidence>
<evidence type="ECO:0000256" key="3">
    <source>
        <dbReference type="ARBA" id="ARBA00022729"/>
    </source>
</evidence>
<dbReference type="GO" id="GO:0006508">
    <property type="term" value="P:proteolysis"/>
    <property type="evidence" value="ECO:0007669"/>
    <property type="project" value="UniProtKB-KW"/>
</dbReference>
<dbReference type="KEGG" id="mgot:MgSA37_02431"/>
<keyword evidence="3 6" id="KW-0732">Signal</keyword>
<comment type="similarity">
    <text evidence="1">Belongs to the peptidase C40 family.</text>
</comment>
<evidence type="ECO:0000256" key="6">
    <source>
        <dbReference type="SAM" id="SignalP"/>
    </source>
</evidence>
<keyword evidence="5" id="KW-0788">Thiol protease</keyword>
<evidence type="ECO:0000256" key="5">
    <source>
        <dbReference type="ARBA" id="ARBA00022807"/>
    </source>
</evidence>
<dbReference type="Proteomes" id="UP000218263">
    <property type="component" value="Chromosome"/>
</dbReference>
<keyword evidence="2" id="KW-0645">Protease</keyword>
<dbReference type="AlphaFoldDB" id="A0A0X8X321"/>
<evidence type="ECO:0000256" key="2">
    <source>
        <dbReference type="ARBA" id="ARBA00022670"/>
    </source>
</evidence>
<name>A0A0X8X321_9SPHI</name>
<reference evidence="8 9" key="1">
    <citation type="submission" date="2015-12" db="EMBL/GenBank/DDBJ databases">
        <title>Genome sequence of Mucilaginibacter gotjawali.</title>
        <authorList>
            <person name="Lee J.S."/>
            <person name="Lee K.C."/>
            <person name="Kim K.K."/>
            <person name="Lee B.W."/>
        </authorList>
    </citation>
    <scope>NUCLEOTIDE SEQUENCE [LARGE SCALE GENOMIC DNA]</scope>
    <source>
        <strain evidence="8 9">SA3-7</strain>
    </source>
</reference>
<accession>A0A0X8X321</accession>
<dbReference type="PROSITE" id="PS51257">
    <property type="entry name" value="PROKAR_LIPOPROTEIN"/>
    <property type="match status" value="1"/>
</dbReference>
<keyword evidence="9" id="KW-1185">Reference proteome</keyword>
<dbReference type="EMBL" id="AP017313">
    <property type="protein sequence ID" value="BAU54257.1"/>
    <property type="molecule type" value="Genomic_DNA"/>
</dbReference>
<dbReference type="PANTHER" id="PTHR47360:SF1">
    <property type="entry name" value="ENDOPEPTIDASE NLPC-RELATED"/>
    <property type="match status" value="1"/>
</dbReference>